<dbReference type="InterPro" id="IPR050126">
    <property type="entry name" value="Ap4A_hydrolase"/>
</dbReference>
<comment type="similarity">
    <text evidence="1">Belongs to the metallophosphoesterase superfamily. YfcE family.</text>
</comment>
<proteinExistence type="inferred from homology"/>
<dbReference type="Pfam" id="PF12850">
    <property type="entry name" value="Metallophos_2"/>
    <property type="match status" value="1"/>
</dbReference>
<evidence type="ECO:0000256" key="1">
    <source>
        <dbReference type="ARBA" id="ARBA00008950"/>
    </source>
</evidence>
<organism evidence="3 4">
    <name type="scientific">Alkalicoccobacillus murimartini</name>
    <dbReference type="NCBI Taxonomy" id="171685"/>
    <lineage>
        <taxon>Bacteria</taxon>
        <taxon>Bacillati</taxon>
        <taxon>Bacillota</taxon>
        <taxon>Bacilli</taxon>
        <taxon>Bacillales</taxon>
        <taxon>Bacillaceae</taxon>
        <taxon>Alkalicoccobacillus</taxon>
    </lineage>
</organism>
<accession>A0ABT9YCZ8</accession>
<evidence type="ECO:0000313" key="4">
    <source>
        <dbReference type="Proteomes" id="UP001225034"/>
    </source>
</evidence>
<sequence length="225" mass="25773">MKEMSPDAIFFLGDAVMKGPQPGECLELLQGLQLDVAVKGNYDHMFTRFPKPGWTPANAKQDMVLQAFHYDLSYLSEAQQNWLGTLPEKENLLVDQTNIECFHAAWNSLVQVTYPWSAPEEMHLLHEFDQTDLILFGHVHHAFIRQANRRKVVNTGSVGLSFDGDPRASYAIIDIDDQNIAVQLRRVSYDREKVIEIARNRNMPYLEAFESGIRLATYPSFENTR</sequence>
<evidence type="ECO:0000259" key="2">
    <source>
        <dbReference type="Pfam" id="PF12850"/>
    </source>
</evidence>
<name>A0ABT9YCZ8_9BACI</name>
<gene>
    <name evidence="3" type="ORF">J2S05_000505</name>
</gene>
<dbReference type="Gene3D" id="3.60.21.10">
    <property type="match status" value="1"/>
</dbReference>
<reference evidence="3 4" key="1">
    <citation type="submission" date="2023-07" db="EMBL/GenBank/DDBJ databases">
        <title>Genomic Encyclopedia of Type Strains, Phase IV (KMG-IV): sequencing the most valuable type-strain genomes for metagenomic binning, comparative biology and taxonomic classification.</title>
        <authorList>
            <person name="Goeker M."/>
        </authorList>
    </citation>
    <scope>NUCLEOTIDE SEQUENCE [LARGE SCALE GENOMIC DNA]</scope>
    <source>
        <strain evidence="3 4">DSM 19154</strain>
    </source>
</reference>
<dbReference type="InterPro" id="IPR029052">
    <property type="entry name" value="Metallo-depent_PP-like"/>
</dbReference>
<dbReference type="SUPFAM" id="SSF56300">
    <property type="entry name" value="Metallo-dependent phosphatases"/>
    <property type="match status" value="1"/>
</dbReference>
<dbReference type="PIRSF" id="PIRSF000883">
    <property type="entry name" value="Pesterase_MJ0912"/>
    <property type="match status" value="1"/>
</dbReference>
<dbReference type="InterPro" id="IPR011152">
    <property type="entry name" value="Pesterase_MJ0912"/>
</dbReference>
<evidence type="ECO:0000313" key="3">
    <source>
        <dbReference type="EMBL" id="MDQ0205731.1"/>
    </source>
</evidence>
<dbReference type="Proteomes" id="UP001225034">
    <property type="component" value="Unassembled WGS sequence"/>
</dbReference>
<dbReference type="EMBL" id="JAUSUA010000001">
    <property type="protein sequence ID" value="MDQ0205731.1"/>
    <property type="molecule type" value="Genomic_DNA"/>
</dbReference>
<comment type="caution">
    <text evidence="3">The sequence shown here is derived from an EMBL/GenBank/DDBJ whole genome shotgun (WGS) entry which is preliminary data.</text>
</comment>
<dbReference type="InterPro" id="IPR024654">
    <property type="entry name" value="Calcineurin-like_PHP_lpxH"/>
</dbReference>
<dbReference type="PANTHER" id="PTHR42850:SF2">
    <property type="entry name" value="BLL5683 PROTEIN"/>
    <property type="match status" value="1"/>
</dbReference>
<feature type="domain" description="Calcineurin-like phosphoesterase" evidence="2">
    <location>
        <begin position="2"/>
        <end position="177"/>
    </location>
</feature>
<keyword evidence="4" id="KW-1185">Reference proteome</keyword>
<dbReference type="PANTHER" id="PTHR42850">
    <property type="entry name" value="METALLOPHOSPHOESTERASE"/>
    <property type="match status" value="1"/>
</dbReference>
<protein>
    <submittedName>
        <fullName evidence="3">Phosphodiesterase</fullName>
    </submittedName>
</protein>